<dbReference type="Proteomes" id="UP000295411">
    <property type="component" value="Unassembled WGS sequence"/>
</dbReference>
<evidence type="ECO:0000313" key="2">
    <source>
        <dbReference type="EMBL" id="TDK26384.1"/>
    </source>
</evidence>
<name>A0A4R5TYR0_9MICC</name>
<evidence type="ECO:0000256" key="1">
    <source>
        <dbReference type="SAM" id="MobiDB-lite"/>
    </source>
</evidence>
<dbReference type="AlphaFoldDB" id="A0A4R5TYR0"/>
<dbReference type="OrthoDB" id="5186655at2"/>
<proteinExistence type="predicted"/>
<organism evidence="2 3">
    <name type="scientific">Arthrobacter crusticola</name>
    <dbReference type="NCBI Taxonomy" id="2547960"/>
    <lineage>
        <taxon>Bacteria</taxon>
        <taxon>Bacillati</taxon>
        <taxon>Actinomycetota</taxon>
        <taxon>Actinomycetes</taxon>
        <taxon>Micrococcales</taxon>
        <taxon>Micrococcaceae</taxon>
        <taxon>Arthrobacter</taxon>
    </lineage>
</organism>
<dbReference type="RefSeq" id="WP_133402747.1">
    <property type="nucleotide sequence ID" value="NZ_SMTK01000002.1"/>
</dbReference>
<protein>
    <submittedName>
        <fullName evidence="2">Uncharacterized protein</fullName>
    </submittedName>
</protein>
<reference evidence="2 3" key="1">
    <citation type="submission" date="2019-03" db="EMBL/GenBank/DDBJ databases">
        <title>Arthrobacter sp. nov., an bacterium isolated from biocrust in Mu Us Desert.</title>
        <authorList>
            <person name="Lixiong L."/>
        </authorList>
    </citation>
    <scope>NUCLEOTIDE SEQUENCE [LARGE SCALE GENOMIC DNA]</scope>
    <source>
        <strain evidence="2 3">SLN-3</strain>
    </source>
</reference>
<sequence>MSFFDSIPAPPPPPQRHREPSLDWLRPPSDELPAVLPVGRLLWRGGDAVVGVSHLEAYSTGCSIQIRWMHRRGSKTDGDWNALLDRWMGQDRQSGEVLRFGVGLPDGQKASTQNVPRSGSGPVTGPVLMARAEAGASKSAITGSVELWLYPLPAAGELLLAVEGALLGIPVSTMVLDAGEIRRAAQRSGGFWASAQQ</sequence>
<feature type="region of interest" description="Disordered" evidence="1">
    <location>
        <begin position="1"/>
        <end position="26"/>
    </location>
</feature>
<gene>
    <name evidence="2" type="ORF">E2F48_04060</name>
</gene>
<dbReference type="EMBL" id="SMTK01000002">
    <property type="protein sequence ID" value="TDK26384.1"/>
    <property type="molecule type" value="Genomic_DNA"/>
</dbReference>
<keyword evidence="3" id="KW-1185">Reference proteome</keyword>
<comment type="caution">
    <text evidence="2">The sequence shown here is derived from an EMBL/GenBank/DDBJ whole genome shotgun (WGS) entry which is preliminary data.</text>
</comment>
<evidence type="ECO:0000313" key="3">
    <source>
        <dbReference type="Proteomes" id="UP000295411"/>
    </source>
</evidence>
<accession>A0A4R5TYR0</accession>